<protein>
    <submittedName>
        <fullName evidence="1">Uncharacterized protein</fullName>
    </submittedName>
</protein>
<dbReference type="AlphaFoldDB" id="A9USE3"/>
<organism evidence="1 2">
    <name type="scientific">Monosiga brevicollis</name>
    <name type="common">Choanoflagellate</name>
    <dbReference type="NCBI Taxonomy" id="81824"/>
    <lineage>
        <taxon>Eukaryota</taxon>
        <taxon>Choanoflagellata</taxon>
        <taxon>Craspedida</taxon>
        <taxon>Salpingoecidae</taxon>
        <taxon>Monosiga</taxon>
    </lineage>
</organism>
<dbReference type="RefSeq" id="XP_001743372.1">
    <property type="nucleotide sequence ID" value="XM_001743320.1"/>
</dbReference>
<dbReference type="EMBL" id="CH991544">
    <property type="protein sequence ID" value="EDQ92086.1"/>
    <property type="molecule type" value="Genomic_DNA"/>
</dbReference>
<reference evidence="1 2" key="1">
    <citation type="journal article" date="2008" name="Nature">
        <title>The genome of the choanoflagellate Monosiga brevicollis and the origin of metazoans.</title>
        <authorList>
            <consortium name="JGI Sequencing"/>
            <person name="King N."/>
            <person name="Westbrook M.J."/>
            <person name="Young S.L."/>
            <person name="Kuo A."/>
            <person name="Abedin M."/>
            <person name="Chapman J."/>
            <person name="Fairclough S."/>
            <person name="Hellsten U."/>
            <person name="Isogai Y."/>
            <person name="Letunic I."/>
            <person name="Marr M."/>
            <person name="Pincus D."/>
            <person name="Putnam N."/>
            <person name="Rokas A."/>
            <person name="Wright K.J."/>
            <person name="Zuzow R."/>
            <person name="Dirks W."/>
            <person name="Good M."/>
            <person name="Goodstein D."/>
            <person name="Lemons D."/>
            <person name="Li W."/>
            <person name="Lyons J.B."/>
            <person name="Morris A."/>
            <person name="Nichols S."/>
            <person name="Richter D.J."/>
            <person name="Salamov A."/>
            <person name="Bork P."/>
            <person name="Lim W.A."/>
            <person name="Manning G."/>
            <person name="Miller W.T."/>
            <person name="McGinnis W."/>
            <person name="Shapiro H."/>
            <person name="Tjian R."/>
            <person name="Grigoriev I.V."/>
            <person name="Rokhsar D."/>
        </authorList>
    </citation>
    <scope>NUCLEOTIDE SEQUENCE [LARGE SCALE GENOMIC DNA]</scope>
    <source>
        <strain evidence="2">MX1 / ATCC 50154</strain>
    </source>
</reference>
<dbReference type="Proteomes" id="UP000001357">
    <property type="component" value="Unassembled WGS sequence"/>
</dbReference>
<evidence type="ECO:0000313" key="2">
    <source>
        <dbReference type="Proteomes" id="UP000001357"/>
    </source>
</evidence>
<gene>
    <name evidence="1" type="ORF">MONBRDRAFT_22899</name>
</gene>
<dbReference type="GeneID" id="5888627"/>
<accession>A9USE3</accession>
<dbReference type="KEGG" id="mbr:MONBRDRAFT_22899"/>
<keyword evidence="2" id="KW-1185">Reference proteome</keyword>
<dbReference type="InParanoid" id="A9USE3"/>
<name>A9USE3_MONBE</name>
<evidence type="ECO:0000313" key="1">
    <source>
        <dbReference type="EMBL" id="EDQ92086.1"/>
    </source>
</evidence>
<sequence length="280" mass="32099">MLFTHCLTAALGIKNDVRLSLKGAYTYFDLVESTQVTFPTEEQYKNFFKAVGSTNPWAARRGSDDDEDMVAWIGQRLIKFLTQPKISQRTELGKVIHFLKGHSASLRAYVDIVTAVQEEPFRVALWNGKRQEAIIRGFMLFKMREVSPDPSLRYQAFVVLAQAVCDRYLESDLAYCKQFLDKTRWSDPAFFLQTILDVCRGDAPKPVKRQPTFADMLAAEPSEKRPHLEDSSELRAIRDGKFLRQCVEATLPQVNFCFIWKFILYVQPDQSNEAAQFSSS</sequence>
<proteinExistence type="predicted"/>